<dbReference type="Proteomes" id="UP000152474">
    <property type="component" value="Segment"/>
</dbReference>
<feature type="transmembrane region" description="Helical" evidence="1">
    <location>
        <begin position="129"/>
        <end position="149"/>
    </location>
</feature>
<protein>
    <submittedName>
        <fullName evidence="2">Membrane protein EE33</fullName>
    </submittedName>
</protein>
<keyword evidence="1" id="KW-1133">Transmembrane helix</keyword>
<name>A0A075CXS0_9BETA</name>
<keyword evidence="3" id="KW-1185">Reference proteome</keyword>
<dbReference type="RefSeq" id="YP_009052056.1">
    <property type="nucleotide sequence ID" value="NC_024696.1"/>
</dbReference>
<sequence>MHGCTKKFGYKVPFESSEDDYYMLMIPFYVNILLFIACCTIYQFKGRGGYEALINPVFCLLSSCSGGIRLLTVLQKPGSRCPTYELAGALFTILHILSITAQCVLLIVGIFQSINHWVIQYLVYNLNRLLLLMTTVFFCTDFAKIGIWIVRYMNGGVNTLVAYTALYLLLFMYISIMFDIYGADELLTFEYHQLFILGGYYVAFLFWNPITSLTTSEGSFIWLLSNVVYLLTRRTLWTFLTMLENA</sequence>
<keyword evidence="1" id="KW-0472">Membrane</keyword>
<reference evidence="2 3" key="1">
    <citation type="submission" date="2013-11" db="EMBL/GenBank/DDBJ databases">
        <title>Genome sequence of elephant endotheliotropic herpesvirus 5.</title>
        <authorList>
            <person name="Wilkie G.S."/>
            <person name="Davison A.J."/>
            <person name="Denk D."/>
            <person name="Kerr K."/>
            <person name="Redrobe S."/>
            <person name="Steinbach F."/>
            <person name="Dastjerdi A."/>
        </authorList>
    </citation>
    <scope>NUCLEOTIDE SEQUENCE [LARGE SCALE GENOMIC DNA]</scope>
    <source>
        <strain evidence="2 3">Vijay</strain>
    </source>
</reference>
<proteinExistence type="predicted"/>
<gene>
    <name evidence="2" type="primary">EE33</name>
</gene>
<feature type="transmembrane region" description="Helical" evidence="1">
    <location>
        <begin position="161"/>
        <end position="182"/>
    </location>
</feature>
<dbReference type="GeneID" id="20098549"/>
<evidence type="ECO:0000313" key="2">
    <source>
        <dbReference type="EMBL" id="AHC02796.1"/>
    </source>
</evidence>
<dbReference type="KEGG" id="vg:20098549"/>
<organism evidence="2 3">
    <name type="scientific">Elephant endotheliotropic herpesvirus 5</name>
    <dbReference type="NCBI Taxonomy" id="768738"/>
    <lineage>
        <taxon>Viruses</taxon>
        <taxon>Duplodnaviria</taxon>
        <taxon>Heunggongvirae</taxon>
        <taxon>Peploviricota</taxon>
        <taxon>Herviviricetes</taxon>
        <taxon>Herpesvirales</taxon>
        <taxon>Orthoherpesviridae</taxon>
        <taxon>Betaherpesvirinae</taxon>
        <taxon>Proboscivirus</taxon>
    </lineage>
</organism>
<keyword evidence="1" id="KW-0812">Transmembrane</keyword>
<feature type="transmembrane region" description="Helical" evidence="1">
    <location>
        <begin position="194"/>
        <end position="214"/>
    </location>
</feature>
<feature type="transmembrane region" description="Helical" evidence="1">
    <location>
        <begin position="86"/>
        <end position="108"/>
    </location>
</feature>
<accession>A0A075CXS0</accession>
<dbReference type="OrthoDB" id="23184at10239"/>
<feature type="transmembrane region" description="Helical" evidence="1">
    <location>
        <begin position="21"/>
        <end position="42"/>
    </location>
</feature>
<evidence type="ECO:0000256" key="1">
    <source>
        <dbReference type="SAM" id="Phobius"/>
    </source>
</evidence>
<feature type="transmembrane region" description="Helical" evidence="1">
    <location>
        <begin position="54"/>
        <end position="74"/>
    </location>
</feature>
<dbReference type="EMBL" id="KF921519">
    <property type="protein sequence ID" value="AHC02796.1"/>
    <property type="molecule type" value="Genomic_DNA"/>
</dbReference>
<evidence type="ECO:0000313" key="3">
    <source>
        <dbReference type="Proteomes" id="UP000152474"/>
    </source>
</evidence>